<accession>A0ABP9GA84</accession>
<organism evidence="1 2">
    <name type="scientific">Algibacter agarivorans</name>
    <dbReference type="NCBI Taxonomy" id="1109741"/>
    <lineage>
        <taxon>Bacteria</taxon>
        <taxon>Pseudomonadati</taxon>
        <taxon>Bacteroidota</taxon>
        <taxon>Flavobacteriia</taxon>
        <taxon>Flavobacteriales</taxon>
        <taxon>Flavobacteriaceae</taxon>
        <taxon>Algibacter</taxon>
    </lineage>
</organism>
<gene>
    <name evidence="1" type="ORF">GCM10023314_04230</name>
</gene>
<reference evidence="2" key="1">
    <citation type="journal article" date="2019" name="Int. J. Syst. Evol. Microbiol.">
        <title>The Global Catalogue of Microorganisms (GCM) 10K type strain sequencing project: providing services to taxonomists for standard genome sequencing and annotation.</title>
        <authorList>
            <consortium name="The Broad Institute Genomics Platform"/>
            <consortium name="The Broad Institute Genome Sequencing Center for Infectious Disease"/>
            <person name="Wu L."/>
            <person name="Ma J."/>
        </authorList>
    </citation>
    <scope>NUCLEOTIDE SEQUENCE [LARGE SCALE GENOMIC DNA]</scope>
    <source>
        <strain evidence="2">JCM 18285</strain>
    </source>
</reference>
<protein>
    <recommendedName>
        <fullName evidence="3">Lipocalin-like domain-containing protein</fullName>
    </recommendedName>
</protein>
<evidence type="ECO:0000313" key="2">
    <source>
        <dbReference type="Proteomes" id="UP001501302"/>
    </source>
</evidence>
<evidence type="ECO:0000313" key="1">
    <source>
        <dbReference type="EMBL" id="GAA4935055.1"/>
    </source>
</evidence>
<keyword evidence="2" id="KW-1185">Reference proteome</keyword>
<dbReference type="Proteomes" id="UP001501302">
    <property type="component" value="Unassembled WGS sequence"/>
</dbReference>
<name>A0ABP9GA84_9FLAO</name>
<proteinExistence type="predicted"/>
<evidence type="ECO:0008006" key="3">
    <source>
        <dbReference type="Google" id="ProtNLM"/>
    </source>
</evidence>
<dbReference type="EMBL" id="BAABJJ010000007">
    <property type="protein sequence ID" value="GAA4935055.1"/>
    <property type="molecule type" value="Genomic_DNA"/>
</dbReference>
<comment type="caution">
    <text evidence="1">The sequence shown here is derived from an EMBL/GenBank/DDBJ whole genome shotgun (WGS) entry which is preliminary data.</text>
</comment>
<sequence length="145" mass="17104">MIVISCNNSKERKEKTFVDDTNKEELTLIGTWERTSYYNYIDNVIVDSFVTTPSNRHVKMFSPKKVMWCRNVSADSTEWFGYGSYTLKDSLLTEVLEFGSKAMKFYISKEPTFVFKCNIKKDRYTQIQIDEEGHPIFAENYDRIE</sequence>